<dbReference type="Gene3D" id="2.70.150.10">
    <property type="entry name" value="Calcium-transporting ATPase, cytoplasmic transduction domain A"/>
    <property type="match status" value="1"/>
</dbReference>
<accession>A0A3A8K3W3</accession>
<dbReference type="Gene3D" id="1.20.1110.10">
    <property type="entry name" value="Calcium-transporting ATPase, transmembrane domain"/>
    <property type="match status" value="1"/>
</dbReference>
<proteinExistence type="predicted"/>
<evidence type="ECO:0000313" key="3">
    <source>
        <dbReference type="EMBL" id="RKG97141.1"/>
    </source>
</evidence>
<dbReference type="SUPFAM" id="SSF81653">
    <property type="entry name" value="Calcium ATPase, transduction domain A"/>
    <property type="match status" value="1"/>
</dbReference>
<name>A0A3A8K3W3_9BACT</name>
<feature type="domain" description="Cation-transporting P-type ATPase N-terminal" evidence="2">
    <location>
        <begin position="2"/>
        <end position="72"/>
    </location>
</feature>
<dbReference type="RefSeq" id="WP_244239331.1">
    <property type="nucleotide sequence ID" value="NZ_RAWE01000188.1"/>
</dbReference>
<dbReference type="InterPro" id="IPR008250">
    <property type="entry name" value="ATPase_P-typ_transduc_dom_A_sf"/>
</dbReference>
<dbReference type="Pfam" id="PF00690">
    <property type="entry name" value="Cation_ATPase_N"/>
    <property type="match status" value="1"/>
</dbReference>
<dbReference type="AlphaFoldDB" id="A0A3A8K3W3"/>
<feature type="non-terminal residue" evidence="3">
    <location>
        <position position="253"/>
    </location>
</feature>
<dbReference type="Pfam" id="PF00122">
    <property type="entry name" value="E1-E2_ATPase"/>
    <property type="match status" value="1"/>
</dbReference>
<keyword evidence="1" id="KW-1133">Transmembrane helix</keyword>
<evidence type="ECO:0000259" key="2">
    <source>
        <dbReference type="SMART" id="SM00831"/>
    </source>
</evidence>
<dbReference type="SUPFAM" id="SSF81665">
    <property type="entry name" value="Calcium ATPase, transmembrane domain M"/>
    <property type="match status" value="1"/>
</dbReference>
<protein>
    <recommendedName>
        <fullName evidence="2">Cation-transporting P-type ATPase N-terminal domain-containing protein</fullName>
    </recommendedName>
</protein>
<dbReference type="EMBL" id="RAWE01000188">
    <property type="protein sequence ID" value="RKG97141.1"/>
    <property type="molecule type" value="Genomic_DNA"/>
</dbReference>
<dbReference type="InterPro" id="IPR004014">
    <property type="entry name" value="ATPase_P-typ_cation-transptr_N"/>
</dbReference>
<dbReference type="Proteomes" id="UP000268313">
    <property type="component" value="Unassembled WGS sequence"/>
</dbReference>
<dbReference type="InterPro" id="IPR023298">
    <property type="entry name" value="ATPase_P-typ_TM_dom_sf"/>
</dbReference>
<feature type="transmembrane region" description="Helical" evidence="1">
    <location>
        <begin position="52"/>
        <end position="70"/>
    </location>
</feature>
<evidence type="ECO:0000313" key="4">
    <source>
        <dbReference type="Proteomes" id="UP000268313"/>
    </source>
</evidence>
<sequence>MSLARRDAAPVEGAPRWGLGQEEAEARLRQAGPNTLTRERPRSAWHFLGRQFRSGMVWLLLGACGVAALLGEVADAVAIATIVVLNALVGFLQEYRADRAVLALRALTAPSARVLRDGVSAVIPAAQVVTGDALVLEAGDVVAADARLLSAHALLTLEAALTGESTPVDKRVGALPDSTPLAERRDRVFMGTSVAAGTAVAEVVATGMGTELGRIAHLMRTAQVSETPLQQRLEGVTRMLLVLCVAVGALVAG</sequence>
<reference evidence="4" key="1">
    <citation type="submission" date="2018-09" db="EMBL/GenBank/DDBJ databases">
        <authorList>
            <person name="Livingstone P.G."/>
            <person name="Whitworth D.E."/>
        </authorList>
    </citation>
    <scope>NUCLEOTIDE SEQUENCE [LARGE SCALE GENOMIC DNA]</scope>
    <source>
        <strain evidence="4">CA043D</strain>
    </source>
</reference>
<comment type="caution">
    <text evidence="3">The sequence shown here is derived from an EMBL/GenBank/DDBJ whole genome shotgun (WGS) entry which is preliminary data.</text>
</comment>
<evidence type="ECO:0000256" key="1">
    <source>
        <dbReference type="SAM" id="Phobius"/>
    </source>
</evidence>
<keyword evidence="1" id="KW-0812">Transmembrane</keyword>
<keyword evidence="4" id="KW-1185">Reference proteome</keyword>
<keyword evidence="1" id="KW-0472">Membrane</keyword>
<organism evidence="3 4">
    <name type="scientific">Corallococcus carmarthensis</name>
    <dbReference type="NCBI Taxonomy" id="2316728"/>
    <lineage>
        <taxon>Bacteria</taxon>
        <taxon>Pseudomonadati</taxon>
        <taxon>Myxococcota</taxon>
        <taxon>Myxococcia</taxon>
        <taxon>Myxococcales</taxon>
        <taxon>Cystobacterineae</taxon>
        <taxon>Myxococcaceae</taxon>
        <taxon>Corallococcus</taxon>
    </lineage>
</organism>
<dbReference type="SMART" id="SM00831">
    <property type="entry name" value="Cation_ATPase_N"/>
    <property type="match status" value="1"/>
</dbReference>
<dbReference type="PANTHER" id="PTHR42861">
    <property type="entry name" value="CALCIUM-TRANSPORTING ATPASE"/>
    <property type="match status" value="1"/>
</dbReference>
<dbReference type="InterPro" id="IPR059000">
    <property type="entry name" value="ATPase_P-type_domA"/>
</dbReference>
<gene>
    <name evidence="3" type="ORF">D7X32_33795</name>
</gene>